<feature type="transmembrane region" description="Helical" evidence="9">
    <location>
        <begin position="90"/>
        <end position="112"/>
    </location>
</feature>
<dbReference type="GO" id="GO:0035025">
    <property type="term" value="P:positive regulation of Rho protein signal transduction"/>
    <property type="evidence" value="ECO:0007669"/>
    <property type="project" value="TreeGrafter"/>
</dbReference>
<evidence type="ECO:0000256" key="5">
    <source>
        <dbReference type="ARBA" id="ARBA00023136"/>
    </source>
</evidence>
<dbReference type="PANTHER" id="PTHR24232">
    <property type="entry name" value="G-PROTEIN COUPLED RECEPTOR"/>
    <property type="match status" value="1"/>
</dbReference>
<dbReference type="EMBL" id="JAFJMO010000006">
    <property type="protein sequence ID" value="KAJ8274586.1"/>
    <property type="molecule type" value="Genomic_DNA"/>
</dbReference>
<dbReference type="GO" id="GO:0007200">
    <property type="term" value="P:phospholipase C-activating G protein-coupled receptor signaling pathway"/>
    <property type="evidence" value="ECO:0007669"/>
    <property type="project" value="TreeGrafter"/>
</dbReference>
<sequence length="278" mass="31250">MNQNPEWVNVTLATVYSVVLAVGLPLNGLYLWILTKRHGLRTSNIVFMFNLALSDFTMSLSLPMRIYYYATVTWPFGPVACTITTMLFRVNIYTSAVFITFISVDRLLAVVFPLRSRALRTPRYSGIVCVVAWLLLILLSIPRAIMRFSDVHDDADCFQPPQSKISVSIIGPLLLFALLLVNLVSSAMVIRTLHRLQTASDEHHKNIMLIFAINLLTFALFFAPISIVVAIISMGKITNFTALRVTACYTTLNCCIDPFIYYFSLKAFGKTGERTLDT</sequence>
<evidence type="ECO:0000256" key="2">
    <source>
        <dbReference type="ARBA" id="ARBA00022692"/>
    </source>
</evidence>
<dbReference type="PRINTS" id="PR00237">
    <property type="entry name" value="GPCRRHODOPSN"/>
</dbReference>
<feature type="transmembrane region" description="Helical" evidence="9">
    <location>
        <begin position="12"/>
        <end position="33"/>
    </location>
</feature>
<evidence type="ECO:0000256" key="6">
    <source>
        <dbReference type="ARBA" id="ARBA00023170"/>
    </source>
</evidence>
<evidence type="ECO:0000313" key="12">
    <source>
        <dbReference type="Proteomes" id="UP001152803"/>
    </source>
</evidence>
<evidence type="ECO:0000256" key="1">
    <source>
        <dbReference type="ARBA" id="ARBA00004141"/>
    </source>
</evidence>
<dbReference type="PRINTS" id="PR01157">
    <property type="entry name" value="P2YPURNOCPTR"/>
</dbReference>
<dbReference type="InterPro" id="IPR017452">
    <property type="entry name" value="GPCR_Rhodpsn_7TM"/>
</dbReference>
<comment type="caution">
    <text evidence="11">The sequence shown here is derived from an EMBL/GenBank/DDBJ whole genome shotgun (WGS) entry which is preliminary data.</text>
</comment>
<feature type="transmembrane region" description="Helical" evidence="9">
    <location>
        <begin position="124"/>
        <end position="145"/>
    </location>
</feature>
<keyword evidence="8" id="KW-0807">Transducer</keyword>
<feature type="transmembrane region" description="Helical" evidence="9">
    <location>
        <begin position="165"/>
        <end position="190"/>
    </location>
</feature>
<organism evidence="11 12">
    <name type="scientific">Conger conger</name>
    <name type="common">Conger eel</name>
    <name type="synonym">Muraena conger</name>
    <dbReference type="NCBI Taxonomy" id="82655"/>
    <lineage>
        <taxon>Eukaryota</taxon>
        <taxon>Metazoa</taxon>
        <taxon>Chordata</taxon>
        <taxon>Craniata</taxon>
        <taxon>Vertebrata</taxon>
        <taxon>Euteleostomi</taxon>
        <taxon>Actinopterygii</taxon>
        <taxon>Neopterygii</taxon>
        <taxon>Teleostei</taxon>
        <taxon>Anguilliformes</taxon>
        <taxon>Congridae</taxon>
        <taxon>Conger</taxon>
    </lineage>
</organism>
<dbReference type="CDD" id="cd14982">
    <property type="entry name" value="7tmA_purinoceptor-like"/>
    <property type="match status" value="1"/>
</dbReference>
<accession>A0A9Q1DLF9</accession>
<name>A0A9Q1DLF9_CONCO</name>
<dbReference type="PROSITE" id="PS50262">
    <property type="entry name" value="G_PROTEIN_RECEP_F1_2"/>
    <property type="match status" value="1"/>
</dbReference>
<dbReference type="Gene3D" id="1.20.1070.10">
    <property type="entry name" value="Rhodopsin 7-helix transmembrane proteins"/>
    <property type="match status" value="1"/>
</dbReference>
<dbReference type="SUPFAM" id="SSF81321">
    <property type="entry name" value="Family A G protein-coupled receptor-like"/>
    <property type="match status" value="1"/>
</dbReference>
<keyword evidence="12" id="KW-1185">Reference proteome</keyword>
<feature type="domain" description="G-protein coupled receptors family 1 profile" evidence="10">
    <location>
        <begin position="26"/>
        <end position="261"/>
    </location>
</feature>
<keyword evidence="2 9" id="KW-0812">Transmembrane</keyword>
<dbReference type="InterPro" id="IPR000276">
    <property type="entry name" value="GPCR_Rhodpsn"/>
</dbReference>
<evidence type="ECO:0000313" key="11">
    <source>
        <dbReference type="EMBL" id="KAJ8274586.1"/>
    </source>
</evidence>
<keyword evidence="5 9" id="KW-0472">Membrane</keyword>
<evidence type="ECO:0000256" key="8">
    <source>
        <dbReference type="ARBA" id="ARBA00023224"/>
    </source>
</evidence>
<gene>
    <name evidence="11" type="ORF">COCON_G00092110</name>
</gene>
<keyword evidence="7" id="KW-0325">Glycoprotein</keyword>
<evidence type="ECO:0000256" key="9">
    <source>
        <dbReference type="SAM" id="Phobius"/>
    </source>
</evidence>
<proteinExistence type="predicted"/>
<dbReference type="GO" id="GO:0005886">
    <property type="term" value="C:plasma membrane"/>
    <property type="evidence" value="ECO:0007669"/>
    <property type="project" value="TreeGrafter"/>
</dbReference>
<protein>
    <recommendedName>
        <fullName evidence="10">G-protein coupled receptors family 1 profile domain-containing protein</fullName>
    </recommendedName>
</protein>
<dbReference type="AlphaFoldDB" id="A0A9Q1DLF9"/>
<evidence type="ECO:0000256" key="7">
    <source>
        <dbReference type="ARBA" id="ARBA00023180"/>
    </source>
</evidence>
<evidence type="ECO:0000259" key="10">
    <source>
        <dbReference type="PROSITE" id="PS50262"/>
    </source>
</evidence>
<feature type="transmembrane region" description="Helical" evidence="9">
    <location>
        <begin position="211"/>
        <end position="234"/>
    </location>
</feature>
<comment type="subcellular location">
    <subcellularLocation>
        <location evidence="1">Membrane</location>
        <topology evidence="1">Multi-pass membrane protein</topology>
    </subcellularLocation>
</comment>
<reference evidence="11" key="1">
    <citation type="journal article" date="2023" name="Science">
        <title>Genome structures resolve the early diversification of teleost fishes.</title>
        <authorList>
            <person name="Parey E."/>
            <person name="Louis A."/>
            <person name="Montfort J."/>
            <person name="Bouchez O."/>
            <person name="Roques C."/>
            <person name="Iampietro C."/>
            <person name="Lluch J."/>
            <person name="Castinel A."/>
            <person name="Donnadieu C."/>
            <person name="Desvignes T."/>
            <person name="Floi Bucao C."/>
            <person name="Jouanno E."/>
            <person name="Wen M."/>
            <person name="Mejri S."/>
            <person name="Dirks R."/>
            <person name="Jansen H."/>
            <person name="Henkel C."/>
            <person name="Chen W.J."/>
            <person name="Zahm M."/>
            <person name="Cabau C."/>
            <person name="Klopp C."/>
            <person name="Thompson A.W."/>
            <person name="Robinson-Rechavi M."/>
            <person name="Braasch I."/>
            <person name="Lecointre G."/>
            <person name="Bobe J."/>
            <person name="Postlethwait J.H."/>
            <person name="Berthelot C."/>
            <person name="Roest Crollius H."/>
            <person name="Guiguen Y."/>
        </authorList>
    </citation>
    <scope>NUCLEOTIDE SEQUENCE</scope>
    <source>
        <strain evidence="11">Concon-B</strain>
    </source>
</reference>
<evidence type="ECO:0000256" key="4">
    <source>
        <dbReference type="ARBA" id="ARBA00023040"/>
    </source>
</evidence>
<feature type="transmembrane region" description="Helical" evidence="9">
    <location>
        <begin position="45"/>
        <end position="70"/>
    </location>
</feature>
<dbReference type="PANTHER" id="PTHR24232:SF90">
    <property type="entry name" value="LYSOPHOSPHATIDIC ACID RECEPTOR 5B"/>
    <property type="match status" value="1"/>
</dbReference>
<dbReference type="Proteomes" id="UP001152803">
    <property type="component" value="Unassembled WGS sequence"/>
</dbReference>
<dbReference type="Pfam" id="PF00001">
    <property type="entry name" value="7tm_1"/>
    <property type="match status" value="1"/>
</dbReference>
<dbReference type="OrthoDB" id="5950040at2759"/>
<keyword evidence="6" id="KW-0675">Receptor</keyword>
<keyword evidence="3 9" id="KW-1133">Transmembrane helix</keyword>
<evidence type="ECO:0000256" key="3">
    <source>
        <dbReference type="ARBA" id="ARBA00022989"/>
    </source>
</evidence>
<dbReference type="GO" id="GO:0070915">
    <property type="term" value="F:lysophosphatidic acid receptor activity"/>
    <property type="evidence" value="ECO:0007669"/>
    <property type="project" value="TreeGrafter"/>
</dbReference>
<keyword evidence="4" id="KW-0297">G-protein coupled receptor</keyword>